<feature type="transmembrane region" description="Helical" evidence="1">
    <location>
        <begin position="167"/>
        <end position="193"/>
    </location>
</feature>
<sequence>MTLSCQYIFLCSYHIFYNSFIVYHNFKKKSIFQHTCAKLNTIDMYINEIVILSLFFFNIFRYFKVIKQRLPNKFVMSVIVIILLFPPLYFVFGQVFELKLRYTKNMICIYGIASNLPLYKFFETENLIVLAILPLISFALNYYIFWKLKNIRNRHLVSKESFNESKHLFISITIQSIFPFICQVPTVIALLYYSFYQTMPLGLNILVQFLHYAGQGICIFLSLITINHFREMMKRDMLCKWTRN</sequence>
<feature type="transmembrane region" description="Helical" evidence="1">
    <location>
        <begin position="7"/>
        <end position="24"/>
    </location>
</feature>
<reference evidence="3" key="1">
    <citation type="submission" date="2017-02" db="UniProtKB">
        <authorList>
            <consortium name="WormBaseParasite"/>
        </authorList>
    </citation>
    <scope>IDENTIFICATION</scope>
</reference>
<feature type="transmembrane region" description="Helical" evidence="1">
    <location>
        <begin position="205"/>
        <end position="226"/>
    </location>
</feature>
<keyword evidence="1" id="KW-1133">Transmembrane helix</keyword>
<keyword evidence="1" id="KW-0472">Membrane</keyword>
<dbReference type="WBParaSite" id="SPAL_0000606000.1">
    <property type="protein sequence ID" value="SPAL_0000606000.1"/>
    <property type="gene ID" value="SPAL_0000606000"/>
</dbReference>
<evidence type="ECO:0000256" key="1">
    <source>
        <dbReference type="SAM" id="Phobius"/>
    </source>
</evidence>
<accession>A0A0N5BJD4</accession>
<evidence type="ECO:0000313" key="3">
    <source>
        <dbReference type="WBParaSite" id="SPAL_0000606000.1"/>
    </source>
</evidence>
<dbReference type="SUPFAM" id="SSF81321">
    <property type="entry name" value="Family A G protein-coupled receptor-like"/>
    <property type="match status" value="1"/>
</dbReference>
<protein>
    <submittedName>
        <fullName evidence="3">G_PROTEIN_RECEP_F1_2 domain-containing protein</fullName>
    </submittedName>
</protein>
<name>A0A0N5BJD4_STREA</name>
<proteinExistence type="predicted"/>
<dbReference type="AlphaFoldDB" id="A0A0N5BJD4"/>
<dbReference type="Proteomes" id="UP000046392">
    <property type="component" value="Unplaced"/>
</dbReference>
<keyword evidence="2" id="KW-1185">Reference proteome</keyword>
<feature type="transmembrane region" description="Helical" evidence="1">
    <location>
        <begin position="75"/>
        <end position="96"/>
    </location>
</feature>
<organism evidence="2 3">
    <name type="scientific">Strongyloides papillosus</name>
    <name type="common">Intestinal threadworm</name>
    <dbReference type="NCBI Taxonomy" id="174720"/>
    <lineage>
        <taxon>Eukaryota</taxon>
        <taxon>Metazoa</taxon>
        <taxon>Ecdysozoa</taxon>
        <taxon>Nematoda</taxon>
        <taxon>Chromadorea</taxon>
        <taxon>Rhabditida</taxon>
        <taxon>Tylenchina</taxon>
        <taxon>Panagrolaimomorpha</taxon>
        <taxon>Strongyloidoidea</taxon>
        <taxon>Strongyloididae</taxon>
        <taxon>Strongyloides</taxon>
    </lineage>
</organism>
<keyword evidence="1" id="KW-0812">Transmembrane</keyword>
<feature type="transmembrane region" description="Helical" evidence="1">
    <location>
        <begin position="44"/>
        <end position="63"/>
    </location>
</feature>
<evidence type="ECO:0000313" key="2">
    <source>
        <dbReference type="Proteomes" id="UP000046392"/>
    </source>
</evidence>
<feature type="transmembrane region" description="Helical" evidence="1">
    <location>
        <begin position="127"/>
        <end position="146"/>
    </location>
</feature>